<name>A0A2G7FI03_9EURO</name>
<organism evidence="1 2">
    <name type="scientific">Aspergillus arachidicola</name>
    <dbReference type="NCBI Taxonomy" id="656916"/>
    <lineage>
        <taxon>Eukaryota</taxon>
        <taxon>Fungi</taxon>
        <taxon>Dikarya</taxon>
        <taxon>Ascomycota</taxon>
        <taxon>Pezizomycotina</taxon>
        <taxon>Eurotiomycetes</taxon>
        <taxon>Eurotiomycetidae</taxon>
        <taxon>Eurotiales</taxon>
        <taxon>Aspergillaceae</taxon>
        <taxon>Aspergillus</taxon>
        <taxon>Aspergillus subgen. Circumdati</taxon>
    </lineage>
</organism>
<comment type="caution">
    <text evidence="1">The sequence shown here is derived from an EMBL/GenBank/DDBJ whole genome shotgun (WGS) entry which is preliminary data.</text>
</comment>
<evidence type="ECO:0000313" key="1">
    <source>
        <dbReference type="EMBL" id="PIG79915.1"/>
    </source>
</evidence>
<dbReference type="Gene3D" id="3.40.50.620">
    <property type="entry name" value="HUPs"/>
    <property type="match status" value="1"/>
</dbReference>
<reference evidence="1 2" key="1">
    <citation type="submission" date="2017-05" db="EMBL/GenBank/DDBJ databases">
        <title>Genome sequence for an aflatoxigenic pathogen of Argentinian peanut, Aspergillus arachidicola.</title>
        <authorList>
            <person name="Moore G."/>
            <person name="Beltz S.B."/>
            <person name="Mack B.M."/>
        </authorList>
    </citation>
    <scope>NUCLEOTIDE SEQUENCE [LARGE SCALE GENOMIC DNA]</scope>
    <source>
        <strain evidence="1 2">CBS 117610</strain>
    </source>
</reference>
<dbReference type="InterPro" id="IPR014729">
    <property type="entry name" value="Rossmann-like_a/b/a_fold"/>
</dbReference>
<accession>A0A2G7FI03</accession>
<evidence type="ECO:0000313" key="2">
    <source>
        <dbReference type="Proteomes" id="UP000231358"/>
    </source>
</evidence>
<sequence>MSSEASADDINLVAEYLGDQQIQDLSSSTSVDCMVICASAILYQAEHLFRVLQERPSLSKCLVLCGGVGHSTHFMYDAVAQHPRFSEIAQDIHGLPEARVLERILDTFFDRSAITDGGCMILVEDNRPTVD</sequence>
<gene>
    <name evidence="1" type="ORF">AARAC_010365</name>
</gene>
<dbReference type="EMBL" id="NEXV01000645">
    <property type="protein sequence ID" value="PIG79915.1"/>
    <property type="molecule type" value="Genomic_DNA"/>
</dbReference>
<dbReference type="Proteomes" id="UP000231358">
    <property type="component" value="Unassembled WGS sequence"/>
</dbReference>
<dbReference type="AlphaFoldDB" id="A0A2G7FI03"/>
<protein>
    <submittedName>
        <fullName evidence="1">DUF218 domain protein</fullName>
    </submittedName>
</protein>
<proteinExistence type="predicted"/>
<keyword evidence="2" id="KW-1185">Reference proteome</keyword>